<dbReference type="PROSITE" id="PS00656">
    <property type="entry name" value="GLYCOSYL_HYDROL_F6_2"/>
    <property type="match status" value="1"/>
</dbReference>
<keyword evidence="6 9" id="KW-0624">Polysaccharide degradation</keyword>
<dbReference type="Pfam" id="PF01341">
    <property type="entry name" value="Glyco_hydro_6"/>
    <property type="match status" value="1"/>
</dbReference>
<evidence type="ECO:0000256" key="5">
    <source>
        <dbReference type="ARBA" id="ARBA00023295"/>
    </source>
</evidence>
<keyword evidence="1" id="KW-0677">Repeat</keyword>
<dbReference type="Gene3D" id="3.20.20.40">
    <property type="entry name" value="1, 4-beta cellobiohydrolase"/>
    <property type="match status" value="1"/>
</dbReference>
<dbReference type="InterPro" id="IPR016288">
    <property type="entry name" value="Beta_cellobiohydrolase"/>
</dbReference>
<organism evidence="11 12">
    <name type="scientific">Leucocoprinus leucothites</name>
    <dbReference type="NCBI Taxonomy" id="201217"/>
    <lineage>
        <taxon>Eukaryota</taxon>
        <taxon>Fungi</taxon>
        <taxon>Dikarya</taxon>
        <taxon>Basidiomycota</taxon>
        <taxon>Agaricomycotina</taxon>
        <taxon>Agaricomycetes</taxon>
        <taxon>Agaricomycetidae</taxon>
        <taxon>Agaricales</taxon>
        <taxon>Agaricineae</taxon>
        <taxon>Agaricaceae</taxon>
        <taxon>Leucocoprinus</taxon>
    </lineage>
</organism>
<evidence type="ECO:0000259" key="10">
    <source>
        <dbReference type="Pfam" id="PF24883"/>
    </source>
</evidence>
<dbReference type="InterPro" id="IPR036434">
    <property type="entry name" value="Beta_cellobiohydrolase_sf"/>
</dbReference>
<dbReference type="GO" id="GO:0004553">
    <property type="term" value="F:hydrolase activity, hydrolyzing O-glycosyl compounds"/>
    <property type="evidence" value="ECO:0007669"/>
    <property type="project" value="InterPro"/>
</dbReference>
<dbReference type="PROSITE" id="PS00655">
    <property type="entry name" value="GLYCOSYL_HYDROL_F6_1"/>
    <property type="match status" value="1"/>
</dbReference>
<dbReference type="InterPro" id="IPR056884">
    <property type="entry name" value="NPHP3-like_N"/>
</dbReference>
<dbReference type="InterPro" id="IPR001524">
    <property type="entry name" value="Glyco_hydro_6_CS"/>
</dbReference>
<dbReference type="PANTHER" id="PTHR34876">
    <property type="match status" value="1"/>
</dbReference>
<evidence type="ECO:0000256" key="8">
    <source>
        <dbReference type="PROSITE-ProRule" id="PRU10057"/>
    </source>
</evidence>
<dbReference type="SUPFAM" id="SSF52540">
    <property type="entry name" value="P-loop containing nucleoside triphosphate hydrolases"/>
    <property type="match status" value="1"/>
</dbReference>
<comment type="caution">
    <text evidence="11">The sequence shown here is derived from an EMBL/GenBank/DDBJ whole genome shotgun (WGS) entry which is preliminary data.</text>
</comment>
<accession>A0A8H5G7H6</accession>
<evidence type="ECO:0000313" key="11">
    <source>
        <dbReference type="EMBL" id="KAF5359819.1"/>
    </source>
</evidence>
<proteinExistence type="inferred from homology"/>
<dbReference type="PRINTS" id="PR00733">
    <property type="entry name" value="GLHYDRLASE6"/>
</dbReference>
<dbReference type="OrthoDB" id="64893at2759"/>
<dbReference type="Proteomes" id="UP000559027">
    <property type="component" value="Unassembled WGS sequence"/>
</dbReference>
<evidence type="ECO:0000256" key="7">
    <source>
        <dbReference type="PROSITE-ProRule" id="PRU10056"/>
    </source>
</evidence>
<name>A0A8H5G7H6_9AGAR</name>
<dbReference type="EC" id="3.2.1.-" evidence="9"/>
<dbReference type="Gene3D" id="3.40.50.300">
    <property type="entry name" value="P-loop containing nucleotide triphosphate hydrolases"/>
    <property type="match status" value="1"/>
</dbReference>
<gene>
    <name evidence="11" type="ORF">D9756_003658</name>
</gene>
<evidence type="ECO:0000256" key="9">
    <source>
        <dbReference type="RuleBase" id="RU361186"/>
    </source>
</evidence>
<evidence type="ECO:0000256" key="4">
    <source>
        <dbReference type="ARBA" id="ARBA00023277"/>
    </source>
</evidence>
<evidence type="ECO:0000256" key="3">
    <source>
        <dbReference type="ARBA" id="ARBA00023001"/>
    </source>
</evidence>
<dbReference type="GO" id="GO:0030245">
    <property type="term" value="P:cellulose catabolic process"/>
    <property type="evidence" value="ECO:0007669"/>
    <property type="project" value="UniProtKB-KW"/>
</dbReference>
<evidence type="ECO:0000256" key="2">
    <source>
        <dbReference type="ARBA" id="ARBA00022801"/>
    </source>
</evidence>
<comment type="similarity">
    <text evidence="9">Belongs to the glycosyl hydrolase family 6.</text>
</comment>
<keyword evidence="5 9" id="KW-0326">Glycosidase</keyword>
<evidence type="ECO:0000256" key="6">
    <source>
        <dbReference type="ARBA" id="ARBA00023326"/>
    </source>
</evidence>
<keyword evidence="3 9" id="KW-0136">Cellulose degradation</keyword>
<feature type="active site" description="Proton donor" evidence="8">
    <location>
        <position position="1128"/>
    </location>
</feature>
<dbReference type="Pfam" id="PF24883">
    <property type="entry name" value="NPHP3_N"/>
    <property type="match status" value="1"/>
</dbReference>
<reference evidence="11 12" key="1">
    <citation type="journal article" date="2020" name="ISME J.">
        <title>Uncovering the hidden diversity of litter-decomposition mechanisms in mushroom-forming fungi.</title>
        <authorList>
            <person name="Floudas D."/>
            <person name="Bentzer J."/>
            <person name="Ahren D."/>
            <person name="Johansson T."/>
            <person name="Persson P."/>
            <person name="Tunlid A."/>
        </authorList>
    </citation>
    <scope>NUCLEOTIDE SEQUENCE [LARGE SCALE GENOMIC DNA]</scope>
    <source>
        <strain evidence="11 12">CBS 146.42</strain>
    </source>
</reference>
<feature type="active site" evidence="7">
    <location>
        <position position="1078"/>
    </location>
</feature>
<sequence>MISQRYSLYSSFEPPKSLIITIEALGHGSPIHVIEYYDPVTGGVILYPNGPPLGNKGTKQRDVLDRLRHNHLHDLDTPRQTATVASESHFQACQRNEGAQLSRANATRPIVFERQSPPVPSTTGHSFRLGAHLSRSLGQPRATRLDGALHDMDLPQPESETMNTDSFAAITPFSLTSPLNSQNSPSPRHIDEKLAIALLEPPPQEYATDYLMTLSRQGSQFTTATEITSAPPPAYSSHPEFIGFDNNVEYRQVELDNKGQTNCQRNSPGSTPRRLPYHLVCVDFEEDRPQDNSSTLGIIPTAPSCEIKSGSVLRVPNYSRDQPDFNLHLRPLPELPYQPCEHSQKVSSVVPSAAGVDDGSTLPDTFQSIRPEFTSADLLDSPQIIKTTPQTMEVTNDDTASPILHTRVLPPVPSRNSLKLLPIRAQAGPPSKALAPGFFPGAHHNVMNNVNMVENRVKQYISSDKSLSELLGHKRVPGAELDSSARGNIPRCHPGTRERLLQKMAIWLEGVERDSNLIYTIGPAGVGKSAVSQSFAEYCKKIKRFGAAFFFCRGCDRDDPLRVIPTLAHQLAINDREYKTVISERLANDPTIPEKDIASQFQQLIVEPFESLAEKEPERLKRPMLIVLDGLEACQGEDSQHEFLELICQHYPPDHASTPLLWMISSRPEFQLKKILQRPDIQATCMCEKILVDDVDAQRDVYNYLQDSFSAIRDQYSEVLDIPDGALWPPRAQLQQLATMTSGSFVHGSALIDSIADKNRRNPQAQLNALFEFLEGSSPQTDTTTVNPLRAVDMLYQQVMETIPSSVLPLTISILGLLVHFPARSLEHSLTAQDLANFLCLSKGQFYDALDRLHAILYIPSPADAHHESLQLYHLSFGEFLKDRRRSGKFAIEIEEARTIDYPAAAREVLGMTPTMRGFVHDWVCAKYLKKRSKCANQAVPDFHPPPTCNTVCQAMFPRIPLLTFVLGALSLSYAAPSHSTARANVDNPFVGYIPYAHSGYAAEVEQTVEAFLAKNDTLNAARARTVQNISTFFWIDSTTRIPLFEQHLDVAVRKQKEELDGQKYIFPFVIYNLPDRDCSAAASAGELSNDHHGETLYRQYVDRIASIVQAHSRHDTHLQFAIVVEPDSLGNAVTNTAVPKCATAVDVYKRGVAYVIKKLGRMDNVALYIDAAHSNWLGWPGNLEPAAAVFAEVVSIANNNQTNPANPAKIRGFSTNVSNYNGYNPSTPDPIYGAGPDNPNWSELRYAKALAPYLEAQGLPAHFIIDQGRSGQQNIRSSGGNWCNINNAGFGVRPTTETGEEIVDALVWVKPGGESDGTSDSTAARFDENCVGPDAKIPAPEAGTWFNDYVQMLVVNADPPLEPTYE</sequence>
<keyword evidence="2 9" id="KW-0378">Hydrolase</keyword>
<keyword evidence="4 9" id="KW-0119">Carbohydrate metabolism</keyword>
<keyword evidence="12" id="KW-1185">Reference proteome</keyword>
<dbReference type="InterPro" id="IPR027417">
    <property type="entry name" value="P-loop_NTPase"/>
</dbReference>
<protein>
    <recommendedName>
        <fullName evidence="9">Glucanase</fullName>
        <ecNumber evidence="9">3.2.1.-</ecNumber>
    </recommendedName>
</protein>
<evidence type="ECO:0000256" key="1">
    <source>
        <dbReference type="ARBA" id="ARBA00022737"/>
    </source>
</evidence>
<dbReference type="SUPFAM" id="SSF51989">
    <property type="entry name" value="Glycosyl hydrolases family 6, cellulases"/>
    <property type="match status" value="1"/>
</dbReference>
<evidence type="ECO:0000313" key="12">
    <source>
        <dbReference type="Proteomes" id="UP000559027"/>
    </source>
</evidence>
<dbReference type="PANTHER" id="PTHR34876:SF10">
    <property type="entry name" value="GLUCANASE"/>
    <property type="match status" value="1"/>
</dbReference>
<dbReference type="EMBL" id="JAACJO010000004">
    <property type="protein sequence ID" value="KAF5359819.1"/>
    <property type="molecule type" value="Genomic_DNA"/>
</dbReference>
<feature type="domain" description="Nephrocystin 3-like N-terminal" evidence="10">
    <location>
        <begin position="495"/>
        <end position="667"/>
    </location>
</feature>